<evidence type="ECO:0000256" key="1">
    <source>
        <dbReference type="SAM" id="Phobius"/>
    </source>
</evidence>
<dbReference type="RefSeq" id="WP_009343377.1">
    <property type="nucleotide sequence ID" value="NZ_NBYN01000042.1"/>
</dbReference>
<name>A0A1X4G7J3_9CYAN</name>
<evidence type="ECO:0000313" key="3">
    <source>
        <dbReference type="Proteomes" id="UP000192997"/>
    </source>
</evidence>
<dbReference type="Proteomes" id="UP000192997">
    <property type="component" value="Unassembled WGS sequence"/>
</dbReference>
<evidence type="ECO:0000313" key="2">
    <source>
        <dbReference type="EMBL" id="OSO90917.1"/>
    </source>
</evidence>
<feature type="transmembrane region" description="Helical" evidence="1">
    <location>
        <begin position="130"/>
        <end position="147"/>
    </location>
</feature>
<sequence length="262" mass="29551">MISKTLSSYKTVNYSIKNDLHTSDSKAISIDEFHSPLFLLPALPRAIATSQSWLIFGAAVFLVSVPVFIEAPLVRFLPTISLAITGLWVWLSLQLMSNEKTYIWGDLLLGFSLTWLTGAIYWGWLRWEPLWHLPIESICLPMALWCLHRNWGKIGNLFYLGSLFGTVLTDVYYYLVDLIPYWRQIMRTDVLGASEIFKNALAQVQTPWGEGWAIVLAISLLVAGLVPLKNKQKHWYAFSGAVLSTILVDSLFLVAAILAKNS</sequence>
<reference evidence="3" key="1">
    <citation type="submission" date="2017-04" db="EMBL/GenBank/DDBJ databases">
        <authorList>
            <person name="Abreu V.A."/>
            <person name="Popin R.V."/>
            <person name="Rigonato J."/>
            <person name="Andreote A.P."/>
            <person name="Schaker P.C."/>
            <person name="Hoff-Risseti C."/>
            <person name="Alvarenga D.O."/>
            <person name="Varani A.M."/>
            <person name="Fiore M.F."/>
        </authorList>
    </citation>
    <scope>NUCLEOTIDE SEQUENCE [LARGE SCALE GENOMIC DNA]</scope>
    <source>
        <strain evidence="3">CENA303</strain>
    </source>
</reference>
<feature type="transmembrane region" description="Helical" evidence="1">
    <location>
        <begin position="154"/>
        <end position="175"/>
    </location>
</feature>
<evidence type="ECO:0008006" key="4">
    <source>
        <dbReference type="Google" id="ProtNLM"/>
    </source>
</evidence>
<dbReference type="AlphaFoldDB" id="A0A1X4G7J3"/>
<dbReference type="InterPro" id="IPR021468">
    <property type="entry name" value="DUF3120"/>
</dbReference>
<feature type="transmembrane region" description="Helical" evidence="1">
    <location>
        <begin position="103"/>
        <end position="124"/>
    </location>
</feature>
<keyword evidence="1" id="KW-1133">Transmembrane helix</keyword>
<feature type="transmembrane region" description="Helical" evidence="1">
    <location>
        <begin position="75"/>
        <end position="91"/>
    </location>
</feature>
<feature type="transmembrane region" description="Helical" evidence="1">
    <location>
        <begin position="53"/>
        <end position="69"/>
    </location>
</feature>
<dbReference type="Pfam" id="PF11318">
    <property type="entry name" value="DUF3120"/>
    <property type="match status" value="1"/>
</dbReference>
<feature type="transmembrane region" description="Helical" evidence="1">
    <location>
        <begin position="235"/>
        <end position="259"/>
    </location>
</feature>
<keyword evidence="1" id="KW-0812">Transmembrane</keyword>
<gene>
    <name evidence="2" type="ORF">B7O87_08930</name>
</gene>
<comment type="caution">
    <text evidence="2">The sequence shown here is derived from an EMBL/GenBank/DDBJ whole genome shotgun (WGS) entry which is preliminary data.</text>
</comment>
<accession>A0A1X4G7J3</accession>
<protein>
    <recommendedName>
        <fullName evidence="4">DUF3120 domain-containing protein</fullName>
    </recommendedName>
</protein>
<proteinExistence type="predicted"/>
<feature type="transmembrane region" description="Helical" evidence="1">
    <location>
        <begin position="211"/>
        <end position="228"/>
    </location>
</feature>
<organism evidence="2 3">
    <name type="scientific">Cylindrospermopsis raciborskii CENA303</name>
    <dbReference type="NCBI Taxonomy" id="1170769"/>
    <lineage>
        <taxon>Bacteria</taxon>
        <taxon>Bacillati</taxon>
        <taxon>Cyanobacteriota</taxon>
        <taxon>Cyanophyceae</taxon>
        <taxon>Nostocales</taxon>
        <taxon>Aphanizomenonaceae</taxon>
        <taxon>Cylindrospermopsis</taxon>
    </lineage>
</organism>
<keyword evidence="1" id="KW-0472">Membrane</keyword>
<dbReference type="EMBL" id="NBYN01000042">
    <property type="protein sequence ID" value="OSO90917.1"/>
    <property type="molecule type" value="Genomic_DNA"/>
</dbReference>